<dbReference type="Gene3D" id="2.30.30.40">
    <property type="entry name" value="SH3 Domains"/>
    <property type="match status" value="1"/>
</dbReference>
<evidence type="ECO:0000256" key="2">
    <source>
        <dbReference type="SAM" id="SignalP"/>
    </source>
</evidence>
<dbReference type="Pfam" id="PF02974">
    <property type="entry name" value="Inh"/>
    <property type="match status" value="1"/>
</dbReference>
<accession>A0ABU5HYX0</accession>
<dbReference type="InterPro" id="IPR016085">
    <property type="entry name" value="Protease_inh_B-barrel_dom"/>
</dbReference>
<proteinExistence type="predicted"/>
<keyword evidence="4" id="KW-0481">Metalloenzyme inhibitor</keyword>
<keyword evidence="4" id="KW-0483">Metalloprotease inhibitor</keyword>
<evidence type="ECO:0000313" key="5">
    <source>
        <dbReference type="Proteomes" id="UP001294412"/>
    </source>
</evidence>
<organism evidence="4 5">
    <name type="scientific">Fulvimarina uroteuthidis</name>
    <dbReference type="NCBI Taxonomy" id="3098149"/>
    <lineage>
        <taxon>Bacteria</taxon>
        <taxon>Pseudomonadati</taxon>
        <taxon>Pseudomonadota</taxon>
        <taxon>Alphaproteobacteria</taxon>
        <taxon>Hyphomicrobiales</taxon>
        <taxon>Aurantimonadaceae</taxon>
        <taxon>Fulvimarina</taxon>
    </lineage>
</organism>
<dbReference type="InterPro" id="IPR021140">
    <property type="entry name" value="Inh/Omp19"/>
</dbReference>
<keyword evidence="4" id="KW-0646">Protease inhibitor</keyword>
<keyword evidence="1 2" id="KW-0732">Signal</keyword>
<feature type="signal peptide" evidence="2">
    <location>
        <begin position="1"/>
        <end position="22"/>
    </location>
</feature>
<comment type="caution">
    <text evidence="4">The sequence shown here is derived from an EMBL/GenBank/DDBJ whole genome shotgun (WGS) entry which is preliminary data.</text>
</comment>
<dbReference type="SUPFAM" id="SSF50882">
    <property type="entry name" value="beta-Barrel protease inhibitors"/>
    <property type="match status" value="1"/>
</dbReference>
<dbReference type="RefSeq" id="WP_322185764.1">
    <property type="nucleotide sequence ID" value="NZ_JAXLPB010000001.1"/>
</dbReference>
<dbReference type="EMBL" id="JAXLPB010000001">
    <property type="protein sequence ID" value="MDY8108315.1"/>
    <property type="molecule type" value="Genomic_DNA"/>
</dbReference>
<dbReference type="Proteomes" id="UP001294412">
    <property type="component" value="Unassembled WGS sequence"/>
</dbReference>
<evidence type="ECO:0000313" key="4">
    <source>
        <dbReference type="EMBL" id="MDY8108315.1"/>
    </source>
</evidence>
<sequence>MSKSMIIGAVVLLAAAVSPAAAQSEADFVAAFAGQWQTLDPSYTDEGACRLDLKPDAVESGYDLDASRCGGALSDLVRWSIVNNQLALVRADGDVVALMGGNQTRLSGDTADGNVVFDRIVETAPPRAASAGAQPSCVYLGYTASCAKPDDLTAPQASAEDGVARAAVLVALNARSQAKSDADVVATIPANTCVVVDECTTQDGVNWCRAQVANFSGWIRQQAVRSDRWPVLTYRPSCKAAR</sequence>
<gene>
    <name evidence="4" type="ORF">U0C82_04010</name>
</gene>
<dbReference type="Gene3D" id="2.40.128.10">
    <property type="match status" value="1"/>
</dbReference>
<dbReference type="GO" id="GO:0030414">
    <property type="term" value="F:peptidase inhibitor activity"/>
    <property type="evidence" value="ECO:0007669"/>
    <property type="project" value="UniProtKB-KW"/>
</dbReference>
<evidence type="ECO:0000259" key="3">
    <source>
        <dbReference type="Pfam" id="PF02974"/>
    </source>
</evidence>
<evidence type="ECO:0000256" key="1">
    <source>
        <dbReference type="ARBA" id="ARBA00022729"/>
    </source>
</evidence>
<reference evidence="4 5" key="1">
    <citation type="submission" date="2023-12" db="EMBL/GenBank/DDBJ databases">
        <title>Description of Novel Strain Fulvimarina sp. 2208YS6-2-32 isolated from Uroteuthis (Photololigo) edulis.</title>
        <authorList>
            <person name="Park J.-S."/>
        </authorList>
    </citation>
    <scope>NUCLEOTIDE SEQUENCE [LARGE SCALE GENOMIC DNA]</scope>
    <source>
        <strain evidence="4 5">2208YS6-2-32</strain>
    </source>
</reference>
<feature type="chain" id="PRO_5045647527" evidence="2">
    <location>
        <begin position="23"/>
        <end position="242"/>
    </location>
</feature>
<name>A0ABU5HYX0_9HYPH</name>
<protein>
    <submittedName>
        <fullName evidence="4">AprI/Inh family metalloprotease inhibitor</fullName>
    </submittedName>
</protein>
<keyword evidence="5" id="KW-1185">Reference proteome</keyword>
<feature type="domain" description="Alkaline proteinase inhibitor/ Outer membrane lipoprotein Omp19" evidence="3">
    <location>
        <begin position="31"/>
        <end position="114"/>
    </location>
</feature>